<reference evidence="2" key="1">
    <citation type="submission" date="2010-06" db="EMBL/GenBank/DDBJ databases">
        <authorList>
            <person name="Jiang H."/>
            <person name="Abraham K."/>
            <person name="Ali S."/>
            <person name="Alsbrooks S.L."/>
            <person name="Anim B.N."/>
            <person name="Anosike U.S."/>
            <person name="Attaway T."/>
            <person name="Bandaranaike D.P."/>
            <person name="Battles P.K."/>
            <person name="Bell S.N."/>
            <person name="Bell A.V."/>
            <person name="Beltran B."/>
            <person name="Bickham C."/>
            <person name="Bustamante Y."/>
            <person name="Caleb T."/>
            <person name="Canada A."/>
            <person name="Cardenas V."/>
            <person name="Carter K."/>
            <person name="Chacko J."/>
            <person name="Chandrabose M.N."/>
            <person name="Chavez D."/>
            <person name="Chavez A."/>
            <person name="Chen L."/>
            <person name="Chu H.-S."/>
            <person name="Claassen K.J."/>
            <person name="Cockrell R."/>
            <person name="Collins M."/>
            <person name="Cooper J.A."/>
            <person name="Cree A."/>
            <person name="Curry S.M."/>
            <person name="Da Y."/>
            <person name="Dao M.D."/>
            <person name="Das B."/>
            <person name="Davila M.-L."/>
            <person name="Davy-Carroll L."/>
            <person name="Denson S."/>
            <person name="Dinh H."/>
            <person name="Ebong V.E."/>
            <person name="Edwards J.R."/>
            <person name="Egan A."/>
            <person name="El-Daye J."/>
            <person name="Escobedo L."/>
            <person name="Fernandez S."/>
            <person name="Fernando P.R."/>
            <person name="Flagg N."/>
            <person name="Forbes L.D."/>
            <person name="Fowler R.G."/>
            <person name="Fu Q."/>
            <person name="Gabisi R.A."/>
            <person name="Ganer J."/>
            <person name="Garbino Pronczuk A."/>
            <person name="Garcia R.M."/>
            <person name="Garner T."/>
            <person name="Garrett T.E."/>
            <person name="Gonzalez D.A."/>
            <person name="Hamid H."/>
            <person name="Hawkins E.S."/>
            <person name="Hirani K."/>
            <person name="Hogues M.E."/>
            <person name="Hollins B."/>
            <person name="Hsiao C.-H."/>
            <person name="Jabil R."/>
            <person name="James M.L."/>
            <person name="Jhangiani S.N."/>
            <person name="Johnson B."/>
            <person name="Johnson Q."/>
            <person name="Joshi V."/>
            <person name="Kalu J.B."/>
            <person name="Kam C."/>
            <person name="Kashfia A."/>
            <person name="Keebler J."/>
            <person name="Kisamo H."/>
            <person name="Kovar C.L."/>
            <person name="Lago L.A."/>
            <person name="Lai C.-Y."/>
            <person name="Laidlaw J."/>
            <person name="Lara F."/>
            <person name="Le T.-K."/>
            <person name="Lee S.L."/>
            <person name="Legall F.H."/>
            <person name="Lemon S.J."/>
            <person name="Lewis L.R."/>
            <person name="Li B."/>
            <person name="Liu Y."/>
            <person name="Liu Y.-S."/>
            <person name="Lopez J."/>
            <person name="Lozado R.J."/>
            <person name="Lu J."/>
            <person name="Madu R.C."/>
            <person name="Maheshwari M."/>
            <person name="Maheshwari R."/>
            <person name="Malloy K."/>
            <person name="Martinez E."/>
            <person name="Mathew T."/>
            <person name="Mercado I.C."/>
            <person name="Mercado C."/>
            <person name="Meyer B."/>
            <person name="Montgomery K."/>
            <person name="Morgan M.B."/>
            <person name="Munidasa M."/>
            <person name="Nazareth L.V."/>
            <person name="Nelson J."/>
            <person name="Ng B.M."/>
            <person name="Nguyen N.B."/>
            <person name="Nguyen P.Q."/>
            <person name="Nguyen T."/>
            <person name="Obregon M."/>
            <person name="Okwuonu G.O."/>
            <person name="Onwere C.G."/>
            <person name="Orozco G."/>
            <person name="Parra A."/>
            <person name="Patel S."/>
            <person name="Patil S."/>
            <person name="Perez A."/>
            <person name="Perez Y."/>
            <person name="Pham C."/>
            <person name="Primus E.L."/>
            <person name="Pu L.-L."/>
            <person name="Puazo M."/>
            <person name="Qin X."/>
            <person name="Quiroz J.B."/>
            <person name="Reese J."/>
            <person name="Richards S."/>
            <person name="Rives C.M."/>
            <person name="Robberts R."/>
            <person name="Ruiz S.J."/>
            <person name="Ruiz M.J."/>
            <person name="Santibanez J."/>
            <person name="Schneider B.W."/>
            <person name="Sisson I."/>
            <person name="Smith M."/>
            <person name="Sodergren E."/>
            <person name="Song X.-Z."/>
            <person name="Song B.B."/>
            <person name="Summersgill H."/>
            <person name="Thelus R."/>
            <person name="Thornton R.D."/>
            <person name="Trejos Z.Y."/>
            <person name="Usmani K."/>
            <person name="Vattathil S."/>
            <person name="Villasana D."/>
            <person name="Walker D.L."/>
            <person name="Wang S."/>
            <person name="Wang K."/>
            <person name="White C.S."/>
            <person name="Williams A.C."/>
            <person name="Williamson J."/>
            <person name="Wilson K."/>
            <person name="Woghiren I.O."/>
            <person name="Woodworth J.R."/>
            <person name="Worley K.C."/>
            <person name="Wright R.A."/>
            <person name="Wu W."/>
            <person name="Young L."/>
            <person name="Zhang L."/>
            <person name="Zhang J."/>
            <person name="Zhu Y."/>
            <person name="Muzny D.M."/>
            <person name="Weinstock G."/>
            <person name="Gibbs R.A."/>
        </authorList>
    </citation>
    <scope>NUCLEOTIDE SEQUENCE [LARGE SCALE GENOMIC DNA]</scope>
    <source>
        <strain evidence="2">LSR1</strain>
    </source>
</reference>
<dbReference type="PANTHER" id="PTHR34153:SF2">
    <property type="entry name" value="SI:CH211-262H13.3-RELATED"/>
    <property type="match status" value="1"/>
</dbReference>
<dbReference type="AlphaFoldDB" id="A0A8R2NT90"/>
<reference evidence="1" key="2">
    <citation type="submission" date="2022-06" db="UniProtKB">
        <authorList>
            <consortium name="EnsemblMetazoa"/>
        </authorList>
    </citation>
    <scope>IDENTIFICATION</scope>
</reference>
<accession>A0A8R2NT90</accession>
<sequence length="146" mass="16397">MIKRIMSKLFTDELLKLYSFSGKKGKIKFSQLAVCSVIFDAVKQNHKFKNVTQNDMEEVIKYVLAQAPFNIKRLEKKNDCGVDEISEIIELVGTGLLTIGEQCKGKSISTRIDIQQIEETVESQSNNISITVTDDSNDKIVDSFSA</sequence>
<evidence type="ECO:0000313" key="2">
    <source>
        <dbReference type="Proteomes" id="UP000007819"/>
    </source>
</evidence>
<dbReference type="OrthoDB" id="10550488at2759"/>
<dbReference type="KEGG" id="api:103308045"/>
<protein>
    <recommendedName>
        <fullName evidence="3">DUF4806 domain-containing protein</fullName>
    </recommendedName>
</protein>
<dbReference type="PANTHER" id="PTHR34153">
    <property type="entry name" value="SI:CH211-262H13.3-RELATED-RELATED"/>
    <property type="match status" value="1"/>
</dbReference>
<dbReference type="RefSeq" id="XP_029347776.1">
    <property type="nucleotide sequence ID" value="XM_029491916.1"/>
</dbReference>
<name>A0A8R2NT90_ACYPI</name>
<dbReference type="Proteomes" id="UP000007819">
    <property type="component" value="Unassembled WGS sequence"/>
</dbReference>
<keyword evidence="2" id="KW-1185">Reference proteome</keyword>
<dbReference type="EnsemblMetazoa" id="XM_029491916.1">
    <property type="protein sequence ID" value="XP_029347776.1"/>
    <property type="gene ID" value="LOC103308045"/>
</dbReference>
<proteinExistence type="predicted"/>
<dbReference type="GeneID" id="103308045"/>
<evidence type="ECO:0008006" key="3">
    <source>
        <dbReference type="Google" id="ProtNLM"/>
    </source>
</evidence>
<organism evidence="1 2">
    <name type="scientific">Acyrthosiphon pisum</name>
    <name type="common">Pea aphid</name>
    <dbReference type="NCBI Taxonomy" id="7029"/>
    <lineage>
        <taxon>Eukaryota</taxon>
        <taxon>Metazoa</taxon>
        <taxon>Ecdysozoa</taxon>
        <taxon>Arthropoda</taxon>
        <taxon>Hexapoda</taxon>
        <taxon>Insecta</taxon>
        <taxon>Pterygota</taxon>
        <taxon>Neoptera</taxon>
        <taxon>Paraneoptera</taxon>
        <taxon>Hemiptera</taxon>
        <taxon>Sternorrhyncha</taxon>
        <taxon>Aphidomorpha</taxon>
        <taxon>Aphidoidea</taxon>
        <taxon>Aphididae</taxon>
        <taxon>Macrosiphini</taxon>
        <taxon>Acyrthosiphon</taxon>
    </lineage>
</organism>
<evidence type="ECO:0000313" key="1">
    <source>
        <dbReference type="EnsemblMetazoa" id="XP_029347776.1"/>
    </source>
</evidence>